<evidence type="ECO:0000313" key="3">
    <source>
        <dbReference type="Proteomes" id="UP000578531"/>
    </source>
</evidence>
<evidence type="ECO:0000256" key="1">
    <source>
        <dbReference type="SAM" id="MobiDB-lite"/>
    </source>
</evidence>
<comment type="caution">
    <text evidence="2">The sequence shown here is derived from an EMBL/GenBank/DDBJ whole genome shotgun (WGS) entry which is preliminary data.</text>
</comment>
<dbReference type="RefSeq" id="XP_037165650.1">
    <property type="nucleotide sequence ID" value="XM_037307468.1"/>
</dbReference>
<gene>
    <name evidence="2" type="ORF">HO173_005553</name>
</gene>
<evidence type="ECO:0000313" key="2">
    <source>
        <dbReference type="EMBL" id="KAF6236300.1"/>
    </source>
</evidence>
<sequence>MDSGKRLVDESGGGRRETSNWRKAVSLARRLLRVSQVLTVSFMPQHKTWALWVYSAISGHSAHALMNIWQRPKSPVDNLKWMSRGNTMRTKALNRHDTRAMRQS</sequence>
<protein>
    <submittedName>
        <fullName evidence="2">Uncharacterized protein</fullName>
    </submittedName>
</protein>
<dbReference type="EMBL" id="JACCJC010000020">
    <property type="protein sequence ID" value="KAF6236300.1"/>
    <property type="molecule type" value="Genomic_DNA"/>
</dbReference>
<dbReference type="Proteomes" id="UP000578531">
    <property type="component" value="Unassembled WGS sequence"/>
</dbReference>
<dbReference type="GeneID" id="59287215"/>
<proteinExistence type="predicted"/>
<reference evidence="2 3" key="1">
    <citation type="journal article" date="2020" name="Genomics">
        <title>Complete, high-quality genomes from long-read metagenomic sequencing of two wolf lichen thalli reveals enigmatic genome architecture.</title>
        <authorList>
            <person name="McKenzie S.K."/>
            <person name="Walston R.F."/>
            <person name="Allen J.L."/>
        </authorList>
    </citation>
    <scope>NUCLEOTIDE SEQUENCE [LARGE SCALE GENOMIC DNA]</scope>
    <source>
        <strain evidence="2">WasteWater2</strain>
    </source>
</reference>
<accession>A0A8H6L5I9</accession>
<dbReference type="AlphaFoldDB" id="A0A8H6L5I9"/>
<name>A0A8H6L5I9_9LECA</name>
<keyword evidence="3" id="KW-1185">Reference proteome</keyword>
<organism evidence="2 3">
    <name type="scientific">Letharia columbiana</name>
    <dbReference type="NCBI Taxonomy" id="112416"/>
    <lineage>
        <taxon>Eukaryota</taxon>
        <taxon>Fungi</taxon>
        <taxon>Dikarya</taxon>
        <taxon>Ascomycota</taxon>
        <taxon>Pezizomycotina</taxon>
        <taxon>Lecanoromycetes</taxon>
        <taxon>OSLEUM clade</taxon>
        <taxon>Lecanoromycetidae</taxon>
        <taxon>Lecanorales</taxon>
        <taxon>Lecanorineae</taxon>
        <taxon>Parmeliaceae</taxon>
        <taxon>Letharia</taxon>
    </lineage>
</organism>
<feature type="region of interest" description="Disordered" evidence="1">
    <location>
        <begin position="1"/>
        <end position="20"/>
    </location>
</feature>